<gene>
    <name evidence="4" type="ORF">FNV43_RR25438</name>
</gene>
<evidence type="ECO:0000313" key="4">
    <source>
        <dbReference type="EMBL" id="KAF3434335.1"/>
    </source>
</evidence>
<keyword evidence="3" id="KW-0809">Transit peptide</keyword>
<dbReference type="InterPro" id="IPR038538">
    <property type="entry name" value="MTERF_sf"/>
</dbReference>
<dbReference type="InterPro" id="IPR003690">
    <property type="entry name" value="MTERF"/>
</dbReference>
<accession>A0A8K0GU57</accession>
<dbReference type="Proteomes" id="UP000796880">
    <property type="component" value="Unassembled WGS sequence"/>
</dbReference>
<keyword evidence="2" id="KW-0806">Transcription termination</keyword>
<dbReference type="PANTHER" id="PTHR13068:SF236">
    <property type="entry name" value="OS02G0749800 PROTEIN"/>
    <property type="match status" value="1"/>
</dbReference>
<evidence type="ECO:0000256" key="2">
    <source>
        <dbReference type="ARBA" id="ARBA00022472"/>
    </source>
</evidence>
<evidence type="ECO:0000256" key="1">
    <source>
        <dbReference type="ARBA" id="ARBA00007692"/>
    </source>
</evidence>
<organism evidence="4 5">
    <name type="scientific">Rhamnella rubrinervis</name>
    <dbReference type="NCBI Taxonomy" id="2594499"/>
    <lineage>
        <taxon>Eukaryota</taxon>
        <taxon>Viridiplantae</taxon>
        <taxon>Streptophyta</taxon>
        <taxon>Embryophyta</taxon>
        <taxon>Tracheophyta</taxon>
        <taxon>Spermatophyta</taxon>
        <taxon>Magnoliopsida</taxon>
        <taxon>eudicotyledons</taxon>
        <taxon>Gunneridae</taxon>
        <taxon>Pentapetalae</taxon>
        <taxon>rosids</taxon>
        <taxon>fabids</taxon>
        <taxon>Rosales</taxon>
        <taxon>Rhamnaceae</taxon>
        <taxon>rhamnoid group</taxon>
        <taxon>Rhamneae</taxon>
        <taxon>Rhamnella</taxon>
    </lineage>
</organism>
<dbReference type="FunFam" id="1.25.70.10:FF:000001">
    <property type="entry name" value="Mitochondrial transcription termination factor-like"/>
    <property type="match status" value="1"/>
</dbReference>
<dbReference type="SMART" id="SM00733">
    <property type="entry name" value="Mterf"/>
    <property type="match status" value="7"/>
</dbReference>
<comment type="similarity">
    <text evidence="1">Belongs to the mTERF family.</text>
</comment>
<dbReference type="EMBL" id="VOIH02000011">
    <property type="protein sequence ID" value="KAF3434335.1"/>
    <property type="molecule type" value="Genomic_DNA"/>
</dbReference>
<evidence type="ECO:0000313" key="5">
    <source>
        <dbReference type="Proteomes" id="UP000796880"/>
    </source>
</evidence>
<keyword evidence="2" id="KW-0805">Transcription regulation</keyword>
<proteinExistence type="inferred from homology"/>
<name>A0A8K0GU57_9ROSA</name>
<comment type="caution">
    <text evidence="4">The sequence shown here is derived from an EMBL/GenBank/DDBJ whole genome shotgun (WGS) entry which is preliminary data.</text>
</comment>
<dbReference type="Gene3D" id="1.25.70.10">
    <property type="entry name" value="Transcription termination factor 3, mitochondrial"/>
    <property type="match status" value="1"/>
</dbReference>
<sequence>MFRFPSRNSLHLHKSSIFVRNSNGISIAEVVFLKSLSTFSPSVTPSTVDFFVNSIGLSPDSALAAANTIRGKSMAKSESVLAFFKHYGFSSAQIADILTRRPVLILSDPDKNLLPKFEFFSHSGFSRESLVNVVSADPTILLRSLEKQIKPCIGLPKSFYGNSSDIVSLFMAKRGTRVLHKFSEKMGPNIDTLRSHGVPKSGIVKMITVRPRALSWIPEDFNELVREIKEMGFNPSTLMFIHGVCALAGMKKDKWVAKFEAFKSFGWSDEEVRSLFLKQAKVMHASEEHLKRSLDFFMNKMGWSKVYISKYPTVLLYSFEKRVLPRSTVLQHLVLKGHLDKKSMGFVSMLVIILLQGKLGFFKRKSSTIGDPAITTAAESYTVRMVVVEDILGPS</sequence>
<evidence type="ECO:0000256" key="3">
    <source>
        <dbReference type="ARBA" id="ARBA00022946"/>
    </source>
</evidence>
<protein>
    <submittedName>
        <fullName evidence="4">Uncharacterized protein</fullName>
    </submittedName>
</protein>
<dbReference type="AlphaFoldDB" id="A0A8K0GU57"/>
<dbReference type="OrthoDB" id="637682at2759"/>
<dbReference type="PANTHER" id="PTHR13068">
    <property type="entry name" value="CGI-12 PROTEIN-RELATED"/>
    <property type="match status" value="1"/>
</dbReference>
<keyword evidence="2" id="KW-0804">Transcription</keyword>
<dbReference type="GO" id="GO:0003676">
    <property type="term" value="F:nucleic acid binding"/>
    <property type="evidence" value="ECO:0007669"/>
    <property type="project" value="InterPro"/>
</dbReference>
<reference evidence="4" key="1">
    <citation type="submission" date="2020-03" db="EMBL/GenBank/DDBJ databases">
        <title>A high-quality chromosome-level genome assembly of a woody plant with both climbing and erect habits, Rhamnella rubrinervis.</title>
        <authorList>
            <person name="Lu Z."/>
            <person name="Yang Y."/>
            <person name="Zhu X."/>
            <person name="Sun Y."/>
        </authorList>
    </citation>
    <scope>NUCLEOTIDE SEQUENCE</scope>
    <source>
        <strain evidence="4">BYM</strain>
        <tissue evidence="4">Leaf</tissue>
    </source>
</reference>
<dbReference type="Pfam" id="PF02536">
    <property type="entry name" value="mTERF"/>
    <property type="match status" value="2"/>
</dbReference>
<keyword evidence="5" id="KW-1185">Reference proteome</keyword>
<dbReference type="GO" id="GO:0006353">
    <property type="term" value="P:DNA-templated transcription termination"/>
    <property type="evidence" value="ECO:0007669"/>
    <property type="project" value="UniProtKB-KW"/>
</dbReference>